<proteinExistence type="predicted"/>
<comment type="caution">
    <text evidence="2">The sequence shown here is derived from an EMBL/GenBank/DDBJ whole genome shotgun (WGS) entry which is preliminary data.</text>
</comment>
<sequence length="76" mass="8014">MGREPPNSIPLKHPNSPTSPTSPAPPDVPSKLLLPPLTTDDDRPTPNVNLRAASHPVAPDSAPSGHVPPRLGIERH</sequence>
<dbReference type="VEuPathDB" id="FungiDB:SPSK_00961"/>
<accession>A0A0F2LWL4</accession>
<dbReference type="EMBL" id="AXCR01000011">
    <property type="protein sequence ID" value="KJR81862.1"/>
    <property type="molecule type" value="Genomic_DNA"/>
</dbReference>
<organism evidence="2 3">
    <name type="scientific">Sporothrix schenckii 1099-18</name>
    <dbReference type="NCBI Taxonomy" id="1397361"/>
    <lineage>
        <taxon>Eukaryota</taxon>
        <taxon>Fungi</taxon>
        <taxon>Dikarya</taxon>
        <taxon>Ascomycota</taxon>
        <taxon>Pezizomycotina</taxon>
        <taxon>Sordariomycetes</taxon>
        <taxon>Sordariomycetidae</taxon>
        <taxon>Ophiostomatales</taxon>
        <taxon>Ophiostomataceae</taxon>
        <taxon>Sporothrix</taxon>
    </lineage>
</organism>
<reference evidence="2 3" key="2">
    <citation type="journal article" date="2015" name="Eukaryot. Cell">
        <title>Asexual propagation of a virulent clone complex in a human and feline outbreak of sporotrichosis.</title>
        <authorList>
            <person name="Teixeira Mde M."/>
            <person name="Rodrigues A.M."/>
            <person name="Tsui C.K."/>
            <person name="de Almeida L.G."/>
            <person name="Van Diepeningen A.D."/>
            <person name="van den Ende B.G."/>
            <person name="Fernandes G.F."/>
            <person name="Kano R."/>
            <person name="Hamelin R.C."/>
            <person name="Lopes-Bezerra L.M."/>
            <person name="Vasconcelos A.T."/>
            <person name="de Hoog S."/>
            <person name="de Camargo Z.P."/>
            <person name="Felipe M.S."/>
        </authorList>
    </citation>
    <scope>NUCLEOTIDE SEQUENCE [LARGE SCALE GENOMIC DNA]</scope>
    <source>
        <strain evidence="2 3">1099-18</strain>
    </source>
</reference>
<protein>
    <submittedName>
        <fullName evidence="2">Uncharacterized protein</fullName>
    </submittedName>
</protein>
<dbReference type="AlphaFoldDB" id="A0A0F2LWL4"/>
<name>A0A0F2LWL4_SPOSC</name>
<evidence type="ECO:0000256" key="1">
    <source>
        <dbReference type="SAM" id="MobiDB-lite"/>
    </source>
</evidence>
<dbReference type="KEGG" id="ssck:SPSK_00961"/>
<feature type="compositionally biased region" description="Low complexity" evidence="1">
    <location>
        <begin position="29"/>
        <end position="38"/>
    </location>
</feature>
<evidence type="ECO:0000313" key="3">
    <source>
        <dbReference type="Proteomes" id="UP000033710"/>
    </source>
</evidence>
<dbReference type="GeneID" id="27663177"/>
<dbReference type="RefSeq" id="XP_016584538.1">
    <property type="nucleotide sequence ID" value="XM_016727900.1"/>
</dbReference>
<evidence type="ECO:0000313" key="2">
    <source>
        <dbReference type="EMBL" id="KJR81862.1"/>
    </source>
</evidence>
<dbReference type="Proteomes" id="UP000033710">
    <property type="component" value="Unassembled WGS sequence"/>
</dbReference>
<reference evidence="2 3" key="1">
    <citation type="journal article" date="2014" name="BMC Genomics">
        <title>Comparative genomics of the major fungal agents of human and animal Sporotrichosis: Sporothrix schenckii and Sporothrix brasiliensis.</title>
        <authorList>
            <person name="Teixeira M.M."/>
            <person name="de Almeida L.G."/>
            <person name="Kubitschek-Barreira P."/>
            <person name="Alves F.L."/>
            <person name="Kioshima E.S."/>
            <person name="Abadio A.K."/>
            <person name="Fernandes L."/>
            <person name="Derengowski L.S."/>
            <person name="Ferreira K.S."/>
            <person name="Souza R.C."/>
            <person name="Ruiz J.C."/>
            <person name="de Andrade N.C."/>
            <person name="Paes H.C."/>
            <person name="Nicola A.M."/>
            <person name="Albuquerque P."/>
            <person name="Gerber A.L."/>
            <person name="Martins V.P."/>
            <person name="Peconick L.D."/>
            <person name="Neto A.V."/>
            <person name="Chaucanez C.B."/>
            <person name="Silva P.A."/>
            <person name="Cunha O.L."/>
            <person name="de Oliveira F.F."/>
            <person name="dos Santos T.C."/>
            <person name="Barros A.L."/>
            <person name="Soares M.A."/>
            <person name="de Oliveira L.M."/>
            <person name="Marini M.M."/>
            <person name="Villalobos-Duno H."/>
            <person name="Cunha M.M."/>
            <person name="de Hoog S."/>
            <person name="da Silveira J.F."/>
            <person name="Henrissat B."/>
            <person name="Nino-Vega G.A."/>
            <person name="Cisalpino P.S."/>
            <person name="Mora-Montes H.M."/>
            <person name="Almeida S.R."/>
            <person name="Stajich J.E."/>
            <person name="Lopes-Bezerra L.M."/>
            <person name="Vasconcelos A.T."/>
            <person name="Felipe M.S."/>
        </authorList>
    </citation>
    <scope>NUCLEOTIDE SEQUENCE [LARGE SCALE GENOMIC DNA]</scope>
    <source>
        <strain evidence="2 3">1099-18</strain>
    </source>
</reference>
<gene>
    <name evidence="2" type="ORF">SPSK_00961</name>
</gene>
<feature type="region of interest" description="Disordered" evidence="1">
    <location>
        <begin position="1"/>
        <end position="76"/>
    </location>
</feature>